<dbReference type="STRING" id="1325564.NSJP_0840"/>
<sequence>MQLFLLWIMALLVWPHDASAWESLGHEAIADAAQEHLSPETAKSIAQILGHGATLPPHALAKASTWPDQIRDLQRHGTAASKLDEHGVKEAQAFNAAFPDNAQWHFVNLPLGSAHYPDDADLDDLLTPFTSPHDVVQMLNVCIETLETVGEVTPWTKTQALRWLIHLVGDVHQPLHVATGYYRTTHQDLPNPVLIENPHDAGRVGVLGDRGGNDLLFSDSARDNLHALWDSCLVKALAGIGACGKAPTAEDAARLVHRIIQRMKLASSFDYRSSGEHFSWAAHWATDSLKTARESKAYAFVRRNGIVRDSHMADASIRMTIDAPPTKTEYSTNHEPVVETQLTKAAVRLADLLNHLAWKP</sequence>
<dbReference type="SUPFAM" id="SSF48537">
    <property type="entry name" value="Phospholipase C/P1 nuclease"/>
    <property type="match status" value="1"/>
</dbReference>
<dbReference type="OrthoDB" id="267579at2"/>
<gene>
    <name evidence="7" type="ORF">NSJP_0840</name>
</gene>
<evidence type="ECO:0000256" key="6">
    <source>
        <dbReference type="ARBA" id="ARBA00023180"/>
    </source>
</evidence>
<organism evidence="7 8">
    <name type="scientific">Nitrospira japonica</name>
    <dbReference type="NCBI Taxonomy" id="1325564"/>
    <lineage>
        <taxon>Bacteria</taxon>
        <taxon>Pseudomonadati</taxon>
        <taxon>Nitrospirota</taxon>
        <taxon>Nitrospiria</taxon>
        <taxon>Nitrospirales</taxon>
        <taxon>Nitrospiraceae</taxon>
        <taxon>Nitrospira</taxon>
    </lineage>
</organism>
<dbReference type="CDD" id="cd11010">
    <property type="entry name" value="S1-P1_nuclease"/>
    <property type="match status" value="1"/>
</dbReference>
<dbReference type="GO" id="GO:0003676">
    <property type="term" value="F:nucleic acid binding"/>
    <property type="evidence" value="ECO:0007669"/>
    <property type="project" value="InterPro"/>
</dbReference>
<dbReference type="Proteomes" id="UP000192042">
    <property type="component" value="Chromosome I"/>
</dbReference>
<evidence type="ECO:0008006" key="9">
    <source>
        <dbReference type="Google" id="ProtNLM"/>
    </source>
</evidence>
<protein>
    <recommendedName>
        <fullName evidence="9">S1/P1 nuclease</fullName>
    </recommendedName>
</protein>
<dbReference type="GO" id="GO:0016788">
    <property type="term" value="F:hydrolase activity, acting on ester bonds"/>
    <property type="evidence" value="ECO:0007669"/>
    <property type="project" value="InterPro"/>
</dbReference>
<dbReference type="PANTHER" id="PTHR33146">
    <property type="entry name" value="ENDONUCLEASE 4"/>
    <property type="match status" value="1"/>
</dbReference>
<keyword evidence="8" id="KW-1185">Reference proteome</keyword>
<dbReference type="EMBL" id="LT828648">
    <property type="protein sequence ID" value="SLM47012.1"/>
    <property type="molecule type" value="Genomic_DNA"/>
</dbReference>
<dbReference type="GO" id="GO:0004519">
    <property type="term" value="F:endonuclease activity"/>
    <property type="evidence" value="ECO:0007669"/>
    <property type="project" value="UniProtKB-KW"/>
</dbReference>
<dbReference type="InterPro" id="IPR008947">
    <property type="entry name" value="PLipase_C/P1_nuclease_dom_sf"/>
</dbReference>
<evidence type="ECO:0000313" key="7">
    <source>
        <dbReference type="EMBL" id="SLM47012.1"/>
    </source>
</evidence>
<dbReference type="PANTHER" id="PTHR33146:SF26">
    <property type="entry name" value="ENDONUCLEASE 4"/>
    <property type="match status" value="1"/>
</dbReference>
<dbReference type="Gene3D" id="1.10.575.10">
    <property type="entry name" value="P1 Nuclease"/>
    <property type="match status" value="1"/>
</dbReference>
<dbReference type="Pfam" id="PF02265">
    <property type="entry name" value="S1-P1_nuclease"/>
    <property type="match status" value="1"/>
</dbReference>
<dbReference type="KEGG" id="nja:NSJP_0840"/>
<evidence type="ECO:0000313" key="8">
    <source>
        <dbReference type="Proteomes" id="UP000192042"/>
    </source>
</evidence>
<keyword evidence="4" id="KW-0378">Hydrolase</keyword>
<keyword evidence="3" id="KW-0255">Endonuclease</keyword>
<evidence type="ECO:0000256" key="2">
    <source>
        <dbReference type="ARBA" id="ARBA00022723"/>
    </source>
</evidence>
<accession>A0A1W1I1Z8</accession>
<name>A0A1W1I1Z8_9BACT</name>
<keyword evidence="2" id="KW-0479">Metal-binding</keyword>
<keyword evidence="5" id="KW-1015">Disulfide bond</keyword>
<proteinExistence type="predicted"/>
<evidence type="ECO:0000256" key="1">
    <source>
        <dbReference type="ARBA" id="ARBA00022722"/>
    </source>
</evidence>
<keyword evidence="1" id="KW-0540">Nuclease</keyword>
<evidence type="ECO:0000256" key="4">
    <source>
        <dbReference type="ARBA" id="ARBA00022801"/>
    </source>
</evidence>
<dbReference type="GO" id="GO:0046872">
    <property type="term" value="F:metal ion binding"/>
    <property type="evidence" value="ECO:0007669"/>
    <property type="project" value="UniProtKB-KW"/>
</dbReference>
<dbReference type="InterPro" id="IPR003154">
    <property type="entry name" value="S1/P1nuclease"/>
</dbReference>
<evidence type="ECO:0000256" key="5">
    <source>
        <dbReference type="ARBA" id="ARBA00023157"/>
    </source>
</evidence>
<evidence type="ECO:0000256" key="3">
    <source>
        <dbReference type="ARBA" id="ARBA00022759"/>
    </source>
</evidence>
<dbReference type="RefSeq" id="WP_080885613.1">
    <property type="nucleotide sequence ID" value="NZ_LT828648.1"/>
</dbReference>
<reference evidence="7 8" key="1">
    <citation type="submission" date="2017-03" db="EMBL/GenBank/DDBJ databases">
        <authorList>
            <person name="Afonso C.L."/>
            <person name="Miller P.J."/>
            <person name="Scott M.A."/>
            <person name="Spackman E."/>
            <person name="Goraichik I."/>
            <person name="Dimitrov K.M."/>
            <person name="Suarez D.L."/>
            <person name="Swayne D.E."/>
        </authorList>
    </citation>
    <scope>NUCLEOTIDE SEQUENCE [LARGE SCALE GENOMIC DNA]</scope>
    <source>
        <strain evidence="7">Genome sequencing of Nitrospira japonica strain NJ11</strain>
    </source>
</reference>
<dbReference type="AlphaFoldDB" id="A0A1W1I1Z8"/>
<dbReference type="GO" id="GO:0006308">
    <property type="term" value="P:DNA catabolic process"/>
    <property type="evidence" value="ECO:0007669"/>
    <property type="project" value="InterPro"/>
</dbReference>
<keyword evidence="6" id="KW-0325">Glycoprotein</keyword>